<dbReference type="InterPro" id="IPR011009">
    <property type="entry name" value="Kinase-like_dom_sf"/>
</dbReference>
<evidence type="ECO:0000259" key="3">
    <source>
        <dbReference type="PROSITE" id="PS50011"/>
    </source>
</evidence>
<dbReference type="InterPro" id="IPR029016">
    <property type="entry name" value="GAF-like_dom_sf"/>
</dbReference>
<feature type="domain" description="Protein kinase" evidence="3">
    <location>
        <begin position="1"/>
        <end position="212"/>
    </location>
</feature>
<dbReference type="Pfam" id="PF13191">
    <property type="entry name" value="AAA_16"/>
    <property type="match status" value="1"/>
</dbReference>
<dbReference type="InterPro" id="IPR000792">
    <property type="entry name" value="Tscrpt_reg_LuxR_C"/>
</dbReference>
<dbReference type="Pfam" id="PF01590">
    <property type="entry name" value="GAF"/>
    <property type="match status" value="1"/>
</dbReference>
<evidence type="ECO:0000256" key="2">
    <source>
        <dbReference type="ARBA" id="ARBA00023163"/>
    </source>
</evidence>
<dbReference type="Gene3D" id="3.30.450.40">
    <property type="match status" value="1"/>
</dbReference>
<dbReference type="InterPro" id="IPR036388">
    <property type="entry name" value="WH-like_DNA-bd_sf"/>
</dbReference>
<proteinExistence type="predicted"/>
<dbReference type="Pfam" id="PF00196">
    <property type="entry name" value="GerE"/>
    <property type="match status" value="1"/>
</dbReference>
<dbReference type="SUPFAM" id="SSF52540">
    <property type="entry name" value="P-loop containing nucleoside triphosphate hydrolases"/>
    <property type="match status" value="1"/>
</dbReference>
<dbReference type="InterPro" id="IPR041664">
    <property type="entry name" value="AAA_16"/>
</dbReference>
<dbReference type="PANTHER" id="PTHR43642">
    <property type="entry name" value="HYBRID SIGNAL TRANSDUCTION HISTIDINE KINASE G"/>
    <property type="match status" value="1"/>
</dbReference>
<dbReference type="SMART" id="SM00220">
    <property type="entry name" value="S_TKc"/>
    <property type="match status" value="1"/>
</dbReference>
<dbReference type="CDD" id="cd06170">
    <property type="entry name" value="LuxR_C_like"/>
    <property type="match status" value="1"/>
</dbReference>
<dbReference type="PROSITE" id="PS50043">
    <property type="entry name" value="HTH_LUXR_2"/>
    <property type="match status" value="1"/>
</dbReference>
<comment type="caution">
    <text evidence="5">The sequence shown here is derived from an EMBL/GenBank/DDBJ whole genome shotgun (WGS) entry which is preliminary data.</text>
</comment>
<dbReference type="Gene3D" id="1.10.10.10">
    <property type="entry name" value="Winged helix-like DNA-binding domain superfamily/Winged helix DNA-binding domain"/>
    <property type="match status" value="1"/>
</dbReference>
<dbReference type="SMART" id="SM00421">
    <property type="entry name" value="HTH_LUXR"/>
    <property type="match status" value="1"/>
</dbReference>
<dbReference type="InterPro" id="IPR016032">
    <property type="entry name" value="Sig_transdc_resp-reg_C-effctor"/>
</dbReference>
<dbReference type="SUPFAM" id="SSF56112">
    <property type="entry name" value="Protein kinase-like (PK-like)"/>
    <property type="match status" value="1"/>
</dbReference>
<dbReference type="Gene3D" id="3.40.50.300">
    <property type="entry name" value="P-loop containing nucleotide triphosphate hydrolases"/>
    <property type="match status" value="1"/>
</dbReference>
<evidence type="ECO:0000313" key="6">
    <source>
        <dbReference type="Proteomes" id="UP001597211"/>
    </source>
</evidence>
<evidence type="ECO:0000259" key="4">
    <source>
        <dbReference type="PROSITE" id="PS50043"/>
    </source>
</evidence>
<protein>
    <submittedName>
        <fullName evidence="5">AAA family ATPase</fullName>
    </submittedName>
</protein>
<dbReference type="InterPro" id="IPR011990">
    <property type="entry name" value="TPR-like_helical_dom_sf"/>
</dbReference>
<dbReference type="Gene3D" id="1.10.510.10">
    <property type="entry name" value="Transferase(Phosphotransferase) domain 1"/>
    <property type="match status" value="1"/>
</dbReference>
<dbReference type="PRINTS" id="PR00038">
    <property type="entry name" value="HTHLUXR"/>
</dbReference>
<dbReference type="EMBL" id="JBHTKZ010000056">
    <property type="protein sequence ID" value="MFD1183803.1"/>
    <property type="molecule type" value="Genomic_DNA"/>
</dbReference>
<sequence>MGNHHHNERGTAGMQTGQVVSGMTLREYLNRFTYIEPKVFVKIARSLTTCVGKLHQQQTLHLDLRPERIGIHPTTLQVDLLDSGDAVSRTTGGYLRPGGSGVSNESLPYCSPENTGRMQRPIDERSDLYSLGVIFYEMLAGALPFQSDNPLEWIYMHLTQSPASLSDRGRVLPYGLESIVMKLLEKNPDQRYQNTGYLNADLDKIGFSHQTLFIEQGFYGREHEASMLSQAFYSTCLGSTEIVYVSGEAGIGKTSLIEEVFRNQQLTRNFFYITGKFEQISTESPYHAIIQAFRGLMRHLLGQRKDQIERWRQKLKFALGINANVMTEIIPEAGLILGDTSPSEKLQAPETQKRFFYVFRKFVQVLASKEHPLVLVIDDLQWADFSSLQLIHTLLCDPECQYLMFVCAYRDTEMDQSKLPGYAPGGRGIDQAATVRQIHLSPLSLTHLNRIVMETLNRPAEDTFPLTELLYHQSGGNPFHFKQIWLRLQDDHILRYNDKLRRWKWDLGRIIEQIPSYAIDDLIEHKLSRLPAASQELLHVAACVGSSFDPDFIARVLNRSQDEMSGEWSSLEAEGLILSSATGEFQFAHDHIQELAYNRIDDLSKQDIHVRIGRYLLEQNALGGDLPFDIVNHLNRGSQKITGDQELISLIRLNLDAGHRAKSSSAYDVALGYFNRAIELLDAKAWSGEFELAFELHAQKAECEYLSGNHEASDRVIGVLTAHARNSIERSRVQMIRIMQCVNQGKYLESIALGLESLREHNIYIPLEPEGSMLEMEESRIDILLQDPFDKFDKLVQLEEMNDPDRIAAMNLIYAIIAATFFSDKKVFFLLVCRAIELSVKHGNTPASAAIYSSFGMLQGITLGKYDKGMKLAKIAIELAERYKVTPIKSLTYLIYGGVLCQFAGDAREGDDYLVKALRFGLDSGDYVFASYSMGAHVNSLFTRATLSDLSKTMAEYLTVLATTKDEFVRQNFFLYQGWVKALQGRTIAPDSFSDAEFSEEEFLSRISQDDTAATSLFQYCTYKVQLHYLLGNHQEAIRWAREANTHEAYATHLPHLPECLFYETLALLAESPRSEHWLQMKEYAIRNISRFGNWAEWSPVNFQPRHDLLQAELARSDGQLSMAEALYDKAIREARERDDIRTTSLAGELAANHFWSRGQRKSALYYLELGLKGYTKWEVYLKSTQLEERLLRWQQHEEARVTADPSSASTDDPNAVLAEEAADIRHDFASMDNLDVAAILQTTQTISNLADTDAMLAEIMNAMMKHAGASNGALLTGHHDDLYLQVYVDAEAPTAPFPVELNDSSLLPEGIIRYVFRTQEAVLYAAGEESWLIHNPYIAKYRPQSVLCIPVMLHGMMLGVLYLENRLASGVFSHDQAAFLLAMASYGILMCVLQGSTEPSPAEPDSAEDSAPQPDRIEEPLTEREVEVLGLLAAGLSNKEIADHLIIAIGTVKVHVKNIFAKLKVNRRTKAIAQAKELKLLD</sequence>
<dbReference type="InterPro" id="IPR053159">
    <property type="entry name" value="Hybrid_Histidine_Kinase"/>
</dbReference>
<dbReference type="InterPro" id="IPR027417">
    <property type="entry name" value="P-loop_NTPase"/>
</dbReference>
<keyword evidence="2" id="KW-0804">Transcription</keyword>
<name>A0ABW3SGU0_9BACL</name>
<dbReference type="Pfam" id="PF00069">
    <property type="entry name" value="Pkinase"/>
    <property type="match status" value="1"/>
</dbReference>
<dbReference type="PROSITE" id="PS50011">
    <property type="entry name" value="PROTEIN_KINASE_DOM"/>
    <property type="match status" value="1"/>
</dbReference>
<keyword evidence="1" id="KW-0805">Transcription regulation</keyword>
<dbReference type="PANTHER" id="PTHR43642:SF1">
    <property type="entry name" value="HYBRID SIGNAL TRANSDUCTION HISTIDINE KINASE G"/>
    <property type="match status" value="1"/>
</dbReference>
<organism evidence="5 6">
    <name type="scientific">Paenibacillus timonensis</name>
    <dbReference type="NCBI Taxonomy" id="225915"/>
    <lineage>
        <taxon>Bacteria</taxon>
        <taxon>Bacillati</taxon>
        <taxon>Bacillota</taxon>
        <taxon>Bacilli</taxon>
        <taxon>Bacillales</taxon>
        <taxon>Paenibacillaceae</taxon>
        <taxon>Paenibacillus</taxon>
    </lineage>
</organism>
<dbReference type="SUPFAM" id="SSF55781">
    <property type="entry name" value="GAF domain-like"/>
    <property type="match status" value="1"/>
</dbReference>
<dbReference type="SUPFAM" id="SSF48452">
    <property type="entry name" value="TPR-like"/>
    <property type="match status" value="1"/>
</dbReference>
<dbReference type="Proteomes" id="UP001597211">
    <property type="component" value="Unassembled WGS sequence"/>
</dbReference>
<dbReference type="InterPro" id="IPR000719">
    <property type="entry name" value="Prot_kinase_dom"/>
</dbReference>
<feature type="domain" description="HTH luxR-type" evidence="4">
    <location>
        <begin position="1415"/>
        <end position="1480"/>
    </location>
</feature>
<evidence type="ECO:0000313" key="5">
    <source>
        <dbReference type="EMBL" id="MFD1183803.1"/>
    </source>
</evidence>
<dbReference type="InterPro" id="IPR003018">
    <property type="entry name" value="GAF"/>
</dbReference>
<accession>A0ABW3SGU0</accession>
<evidence type="ECO:0000256" key="1">
    <source>
        <dbReference type="ARBA" id="ARBA00023015"/>
    </source>
</evidence>
<gene>
    <name evidence="5" type="ORF">ACFQ2Z_20875</name>
</gene>
<dbReference type="PROSITE" id="PS00622">
    <property type="entry name" value="HTH_LUXR_1"/>
    <property type="match status" value="1"/>
</dbReference>
<reference evidence="6" key="1">
    <citation type="journal article" date="2019" name="Int. J. Syst. Evol. Microbiol.">
        <title>The Global Catalogue of Microorganisms (GCM) 10K type strain sequencing project: providing services to taxonomists for standard genome sequencing and annotation.</title>
        <authorList>
            <consortium name="The Broad Institute Genomics Platform"/>
            <consortium name="The Broad Institute Genome Sequencing Center for Infectious Disease"/>
            <person name="Wu L."/>
            <person name="Ma J."/>
        </authorList>
    </citation>
    <scope>NUCLEOTIDE SEQUENCE [LARGE SCALE GENOMIC DNA]</scope>
    <source>
        <strain evidence="6">CCUG 48216</strain>
    </source>
</reference>
<keyword evidence="6" id="KW-1185">Reference proteome</keyword>
<dbReference type="RefSeq" id="WP_270406819.1">
    <property type="nucleotide sequence ID" value="NZ_JAKSXN010000060.1"/>
</dbReference>
<dbReference type="SUPFAM" id="SSF46894">
    <property type="entry name" value="C-terminal effector domain of the bipartite response regulators"/>
    <property type="match status" value="1"/>
</dbReference>